<dbReference type="InterPro" id="IPR005798">
    <property type="entry name" value="Cyt_b/b6_C"/>
</dbReference>
<dbReference type="InterPro" id="IPR051811">
    <property type="entry name" value="Cytochrome_c550/c551-like"/>
</dbReference>
<evidence type="ECO:0000256" key="7">
    <source>
        <dbReference type="ARBA" id="ARBA00022989"/>
    </source>
</evidence>
<proteinExistence type="predicted"/>
<feature type="transmembrane region" description="Helical" evidence="11">
    <location>
        <begin position="48"/>
        <end position="65"/>
    </location>
</feature>
<evidence type="ECO:0000256" key="11">
    <source>
        <dbReference type="SAM" id="Phobius"/>
    </source>
</evidence>
<dbReference type="SUPFAM" id="SSF81648">
    <property type="entry name" value="a domain/subunit of cytochrome bc1 complex (Ubiquinol-cytochrome c reductase)"/>
    <property type="match status" value="1"/>
</dbReference>
<reference evidence="14 15" key="1">
    <citation type="submission" date="2023-07" db="EMBL/GenBank/DDBJ databases">
        <title>Genomic Encyclopedia of Type Strains, Phase IV (KMG-IV): sequencing the most valuable type-strain genomes for metagenomic binning, comparative biology and taxonomic classification.</title>
        <authorList>
            <person name="Goeker M."/>
        </authorList>
    </citation>
    <scope>NUCLEOTIDE SEQUENCE [LARGE SCALE GENOMIC DNA]</scope>
    <source>
        <strain evidence="14 15">DSM 12751</strain>
    </source>
</reference>
<evidence type="ECO:0000256" key="3">
    <source>
        <dbReference type="ARBA" id="ARBA00022617"/>
    </source>
</evidence>
<dbReference type="InterPro" id="IPR036909">
    <property type="entry name" value="Cyt_c-like_dom_sf"/>
</dbReference>
<evidence type="ECO:0000256" key="2">
    <source>
        <dbReference type="ARBA" id="ARBA00022448"/>
    </source>
</evidence>
<evidence type="ECO:0000259" key="13">
    <source>
        <dbReference type="PROSITE" id="PS51007"/>
    </source>
</evidence>
<keyword evidence="7 11" id="KW-1133">Transmembrane helix</keyword>
<dbReference type="Proteomes" id="UP001235840">
    <property type="component" value="Unassembled WGS sequence"/>
</dbReference>
<dbReference type="RefSeq" id="WP_307392674.1">
    <property type="nucleotide sequence ID" value="NZ_BAAADK010000011.1"/>
</dbReference>
<evidence type="ECO:0000313" key="14">
    <source>
        <dbReference type="EMBL" id="MDQ0165492.1"/>
    </source>
</evidence>
<dbReference type="PANTHER" id="PTHR37823">
    <property type="entry name" value="CYTOCHROME C-553-LIKE"/>
    <property type="match status" value="1"/>
</dbReference>
<evidence type="ECO:0000256" key="6">
    <source>
        <dbReference type="ARBA" id="ARBA00022982"/>
    </source>
</evidence>
<evidence type="ECO:0000256" key="4">
    <source>
        <dbReference type="ARBA" id="ARBA00022692"/>
    </source>
</evidence>
<evidence type="ECO:0000256" key="5">
    <source>
        <dbReference type="ARBA" id="ARBA00022723"/>
    </source>
</evidence>
<keyword evidence="15" id="KW-1185">Reference proteome</keyword>
<keyword evidence="9 11" id="KW-0472">Membrane</keyword>
<dbReference type="InterPro" id="IPR036150">
    <property type="entry name" value="Cyt_b/b6_C_sf"/>
</dbReference>
<evidence type="ECO:0000313" key="15">
    <source>
        <dbReference type="Proteomes" id="UP001235840"/>
    </source>
</evidence>
<keyword evidence="2" id="KW-0813">Transport</keyword>
<feature type="domain" description="Cytochrome c" evidence="13">
    <location>
        <begin position="182"/>
        <end position="258"/>
    </location>
</feature>
<accession>A0ABT9VWY3</accession>
<keyword evidence="4 11" id="KW-0812">Transmembrane</keyword>
<dbReference type="Gene3D" id="1.20.810.10">
    <property type="entry name" value="Cytochrome Bc1 Complex, Chain C"/>
    <property type="match status" value="1"/>
</dbReference>
<keyword evidence="6" id="KW-0249">Electron transport</keyword>
<feature type="domain" description="Cytochrome b/b6 C-terminal region profile" evidence="12">
    <location>
        <begin position="29"/>
        <end position="160"/>
    </location>
</feature>
<dbReference type="SUPFAM" id="SSF46626">
    <property type="entry name" value="Cytochrome c"/>
    <property type="match status" value="1"/>
</dbReference>
<name>A0ABT9VWY3_9BACI</name>
<dbReference type="EMBL" id="JAUSTY010000005">
    <property type="protein sequence ID" value="MDQ0165492.1"/>
    <property type="molecule type" value="Genomic_DNA"/>
</dbReference>
<protein>
    <submittedName>
        <fullName evidence="14">Menaquinol-cytochrome c reductase cytochrome b/c subunit</fullName>
    </submittedName>
</protein>
<feature type="transmembrane region" description="Helical" evidence="11">
    <location>
        <begin position="138"/>
        <end position="159"/>
    </location>
</feature>
<evidence type="ECO:0000259" key="12">
    <source>
        <dbReference type="PROSITE" id="PS51003"/>
    </source>
</evidence>
<evidence type="ECO:0000256" key="8">
    <source>
        <dbReference type="ARBA" id="ARBA00023004"/>
    </source>
</evidence>
<dbReference type="PROSITE" id="PS51007">
    <property type="entry name" value="CYTC"/>
    <property type="match status" value="1"/>
</dbReference>
<gene>
    <name evidence="14" type="ORF">J2S11_001393</name>
</gene>
<dbReference type="PROSITE" id="PS51003">
    <property type="entry name" value="CYTB_CTER"/>
    <property type="match status" value="1"/>
</dbReference>
<evidence type="ECO:0000256" key="10">
    <source>
        <dbReference type="PROSITE-ProRule" id="PRU00433"/>
    </source>
</evidence>
<evidence type="ECO:0000256" key="9">
    <source>
        <dbReference type="ARBA" id="ARBA00023136"/>
    </source>
</evidence>
<dbReference type="Pfam" id="PF13442">
    <property type="entry name" value="Cytochrome_CBB3"/>
    <property type="match status" value="1"/>
</dbReference>
<sequence length="267" mass="29383">MASNHDKNIKYVGDSRIRAERTPNIPKDYSEYPGKTEAFYPNFLLREWMVGAVVLVGFLCLTAAHEPPLELVADPTAVGYAPVPDWYFLFLFQLLKYSYFGGPYLVLGTIVVPGIAFTALALAPWLDRGPERRPSRRPIATGLMLLAVVSLFYLTWAAAEDHDWSQSERYSAKNAAEGPQIDTTTEGYEIFAQSCIGCHGDQLQGAAGGPPLNNVGDIHSADEIRDIIINGYETMPAGMFGGTDEELDVLVDWLASLSEENEGNTEE</sequence>
<dbReference type="Gene3D" id="1.10.760.10">
    <property type="entry name" value="Cytochrome c-like domain"/>
    <property type="match status" value="1"/>
</dbReference>
<dbReference type="Pfam" id="PF00032">
    <property type="entry name" value="Cytochrom_B_C"/>
    <property type="match status" value="1"/>
</dbReference>
<dbReference type="InterPro" id="IPR009056">
    <property type="entry name" value="Cyt_c-like_dom"/>
</dbReference>
<feature type="transmembrane region" description="Helical" evidence="11">
    <location>
        <begin position="104"/>
        <end position="126"/>
    </location>
</feature>
<comment type="caution">
    <text evidence="14">The sequence shown here is derived from an EMBL/GenBank/DDBJ whole genome shotgun (WGS) entry which is preliminary data.</text>
</comment>
<evidence type="ECO:0000256" key="1">
    <source>
        <dbReference type="ARBA" id="ARBA00004141"/>
    </source>
</evidence>
<keyword evidence="8 10" id="KW-0408">Iron</keyword>
<comment type="subcellular location">
    <subcellularLocation>
        <location evidence="1">Membrane</location>
        <topology evidence="1">Multi-pass membrane protein</topology>
    </subcellularLocation>
</comment>
<organism evidence="14 15">
    <name type="scientific">Caldalkalibacillus horti</name>
    <dbReference type="NCBI Taxonomy" id="77523"/>
    <lineage>
        <taxon>Bacteria</taxon>
        <taxon>Bacillati</taxon>
        <taxon>Bacillota</taxon>
        <taxon>Bacilli</taxon>
        <taxon>Bacillales</taxon>
        <taxon>Bacillaceae</taxon>
        <taxon>Caldalkalibacillus</taxon>
    </lineage>
</organism>
<dbReference type="InterPro" id="IPR027387">
    <property type="entry name" value="Cytb/b6-like_sf"/>
</dbReference>
<keyword evidence="5 10" id="KW-0479">Metal-binding</keyword>
<dbReference type="PANTHER" id="PTHR37823:SF4">
    <property type="entry name" value="MENAQUINOL-CYTOCHROME C REDUCTASE CYTOCHROME B_C SUBUNIT"/>
    <property type="match status" value="1"/>
</dbReference>
<keyword evidence="3 10" id="KW-0349">Heme</keyword>